<dbReference type="EMBL" id="JAEHOE010000082">
    <property type="protein sequence ID" value="KAG2488523.1"/>
    <property type="molecule type" value="Genomic_DNA"/>
</dbReference>
<keyword evidence="3" id="KW-1185">Reference proteome</keyword>
<reference evidence="2" key="1">
    <citation type="journal article" date="2020" name="bioRxiv">
        <title>Comparative genomics of Chlamydomonas.</title>
        <authorList>
            <person name="Craig R.J."/>
            <person name="Hasan A.R."/>
            <person name="Ness R.W."/>
            <person name="Keightley P.D."/>
        </authorList>
    </citation>
    <scope>NUCLEOTIDE SEQUENCE</scope>
    <source>
        <strain evidence="2">CCAP 11/70</strain>
    </source>
</reference>
<dbReference type="InterPro" id="IPR005069">
    <property type="entry name" value="Nucl-diP-sugar_transferase"/>
</dbReference>
<dbReference type="InterPro" id="IPR052636">
    <property type="entry name" value="UDP-D-xylose:L-fucose_XylT"/>
</dbReference>
<protein>
    <recommendedName>
        <fullName evidence="1">Nucleotide-diphospho-sugar transferase domain-containing protein</fullName>
    </recommendedName>
</protein>
<dbReference type="GO" id="GO:0005794">
    <property type="term" value="C:Golgi apparatus"/>
    <property type="evidence" value="ECO:0007669"/>
    <property type="project" value="TreeGrafter"/>
</dbReference>
<evidence type="ECO:0000313" key="2">
    <source>
        <dbReference type="EMBL" id="KAG2488523.1"/>
    </source>
</evidence>
<evidence type="ECO:0000259" key="1">
    <source>
        <dbReference type="Pfam" id="PF03407"/>
    </source>
</evidence>
<dbReference type="AlphaFoldDB" id="A0A835XQR4"/>
<evidence type="ECO:0000313" key="3">
    <source>
        <dbReference type="Proteomes" id="UP000612055"/>
    </source>
</evidence>
<feature type="domain" description="Nucleotide-diphospho-sugar transferase" evidence="1">
    <location>
        <begin position="72"/>
        <end position="197"/>
    </location>
</feature>
<gene>
    <name evidence="2" type="ORF">HYH03_012843</name>
</gene>
<dbReference type="Pfam" id="PF03407">
    <property type="entry name" value="Nucleotid_trans"/>
    <property type="match status" value="1"/>
</dbReference>
<organism evidence="2 3">
    <name type="scientific">Edaphochlamys debaryana</name>
    <dbReference type="NCBI Taxonomy" id="47281"/>
    <lineage>
        <taxon>Eukaryota</taxon>
        <taxon>Viridiplantae</taxon>
        <taxon>Chlorophyta</taxon>
        <taxon>core chlorophytes</taxon>
        <taxon>Chlorophyceae</taxon>
        <taxon>CS clade</taxon>
        <taxon>Chlamydomonadales</taxon>
        <taxon>Chlamydomonadales incertae sedis</taxon>
        <taxon>Edaphochlamys</taxon>
    </lineage>
</organism>
<dbReference type="PANTHER" id="PTHR47032:SF1">
    <property type="entry name" value="UDP-D-XYLOSE:L-FUCOSE ALPHA-1,3-D-XYLOSYLTRANSFERASE-RELATED"/>
    <property type="match status" value="1"/>
</dbReference>
<proteinExistence type="predicted"/>
<dbReference type="Proteomes" id="UP000612055">
    <property type="component" value="Unassembled WGS sequence"/>
</dbReference>
<dbReference type="OrthoDB" id="523104at2759"/>
<sequence>MEVIDGRGQRRKLVLMALTSEFTFRGDKLWQLFLENLSNITFTGKDGQQDHLANHLVAGVMTYANGSIASCKEASKQYGVRCFKIPAKVFHADNYHYKSLAFFGLSFAKVASVLNTLSTGTDVLFLDCDQVLFRNPLPYVLSRDAHLVVTGDCYARNDSVLMGAIPPWKSNIGFLYTRATPTLTAFAAAWLANLVYTADLLNPELDQNNFPFVFDHFKPPVYTLKELSAVMLQSEFFPHRCDGACGCNATGVGAWERGRTPKLGADGRCAKDMVRQWYGYHVPCSGTMNDKVKYLREYLDMYEDAVGPVNTLSEKTFRVVG</sequence>
<dbReference type="GO" id="GO:0016757">
    <property type="term" value="F:glycosyltransferase activity"/>
    <property type="evidence" value="ECO:0007669"/>
    <property type="project" value="TreeGrafter"/>
</dbReference>
<comment type="caution">
    <text evidence="2">The sequence shown here is derived from an EMBL/GenBank/DDBJ whole genome shotgun (WGS) entry which is preliminary data.</text>
</comment>
<dbReference type="PANTHER" id="PTHR47032">
    <property type="entry name" value="UDP-D-XYLOSE:L-FUCOSE ALPHA-1,3-D-XYLOSYLTRANSFERASE-RELATED"/>
    <property type="match status" value="1"/>
</dbReference>
<accession>A0A835XQR4</accession>
<name>A0A835XQR4_9CHLO</name>